<dbReference type="Gene3D" id="3.30.420.10">
    <property type="entry name" value="Ribonuclease H-like superfamily/Ribonuclease H"/>
    <property type="match status" value="1"/>
</dbReference>
<reference evidence="2" key="1">
    <citation type="submission" date="2018-05" db="EMBL/GenBank/DDBJ databases">
        <title>Draft genome of Mucuna pruriens seed.</title>
        <authorList>
            <person name="Nnadi N.E."/>
            <person name="Vos R."/>
            <person name="Hasami M.H."/>
            <person name="Devisetty U.K."/>
            <person name="Aguiy J.C."/>
        </authorList>
    </citation>
    <scope>NUCLEOTIDE SEQUENCE [LARGE SCALE GENOMIC DNA]</scope>
    <source>
        <strain evidence="2">JCA_2017</strain>
    </source>
</reference>
<organism evidence="2 3">
    <name type="scientific">Mucuna pruriens</name>
    <name type="common">Velvet bean</name>
    <name type="synonym">Dolichos pruriens</name>
    <dbReference type="NCBI Taxonomy" id="157652"/>
    <lineage>
        <taxon>Eukaryota</taxon>
        <taxon>Viridiplantae</taxon>
        <taxon>Streptophyta</taxon>
        <taxon>Embryophyta</taxon>
        <taxon>Tracheophyta</taxon>
        <taxon>Spermatophyta</taxon>
        <taxon>Magnoliopsida</taxon>
        <taxon>eudicotyledons</taxon>
        <taxon>Gunneridae</taxon>
        <taxon>Pentapetalae</taxon>
        <taxon>rosids</taxon>
        <taxon>fabids</taxon>
        <taxon>Fabales</taxon>
        <taxon>Fabaceae</taxon>
        <taxon>Papilionoideae</taxon>
        <taxon>50 kb inversion clade</taxon>
        <taxon>NPAAA clade</taxon>
        <taxon>indigoferoid/millettioid clade</taxon>
        <taxon>Phaseoleae</taxon>
        <taxon>Mucuna</taxon>
    </lineage>
</organism>
<proteinExistence type="predicted"/>
<feature type="non-terminal residue" evidence="2">
    <location>
        <position position="1"/>
    </location>
</feature>
<dbReference type="InterPro" id="IPR002156">
    <property type="entry name" value="RNaseH_domain"/>
</dbReference>
<dbReference type="Pfam" id="PF13456">
    <property type="entry name" value="RVT_3"/>
    <property type="match status" value="1"/>
</dbReference>
<dbReference type="InterPro" id="IPR012337">
    <property type="entry name" value="RNaseH-like_sf"/>
</dbReference>
<dbReference type="GO" id="GO:0004523">
    <property type="term" value="F:RNA-DNA hybrid ribonuclease activity"/>
    <property type="evidence" value="ECO:0007669"/>
    <property type="project" value="InterPro"/>
</dbReference>
<protein>
    <recommendedName>
        <fullName evidence="1">RNase H type-1 domain-containing protein</fullName>
    </recommendedName>
</protein>
<gene>
    <name evidence="2" type="ORF">CR513_42446</name>
</gene>
<accession>A0A371FGN8</accession>
<keyword evidence="3" id="KW-1185">Reference proteome</keyword>
<dbReference type="EMBL" id="QJKJ01009172">
    <property type="protein sequence ID" value="RDX77431.1"/>
    <property type="molecule type" value="Genomic_DNA"/>
</dbReference>
<dbReference type="InterPro" id="IPR036397">
    <property type="entry name" value="RNaseH_sf"/>
</dbReference>
<dbReference type="AlphaFoldDB" id="A0A371FGN8"/>
<comment type="caution">
    <text evidence="2">The sequence shown here is derived from an EMBL/GenBank/DDBJ whole genome shotgun (WGS) entry which is preliminary data.</text>
</comment>
<evidence type="ECO:0000313" key="3">
    <source>
        <dbReference type="Proteomes" id="UP000257109"/>
    </source>
</evidence>
<evidence type="ECO:0000313" key="2">
    <source>
        <dbReference type="EMBL" id="RDX77431.1"/>
    </source>
</evidence>
<sequence length="153" mass="16898">MKAMLATPPILNRPTPGWTIQLSEFDISFERRGHIKAQALANFITKLAQVGHNSSNGQEWFLSIDGVLNQRGSGACVILEGPDKVLIEQSLQFEFKASNNQAEYEAFLAGIKLAKELEAQVLMAKRNSKIVTGQNKATKLATSFEKFTLLHVP</sequence>
<dbReference type="PANTHER" id="PTHR48475">
    <property type="entry name" value="RIBONUCLEASE H"/>
    <property type="match status" value="1"/>
</dbReference>
<dbReference type="GO" id="GO:0003676">
    <property type="term" value="F:nucleic acid binding"/>
    <property type="evidence" value="ECO:0007669"/>
    <property type="project" value="InterPro"/>
</dbReference>
<name>A0A371FGN8_MUCPR</name>
<dbReference type="OrthoDB" id="1934793at2759"/>
<dbReference type="Proteomes" id="UP000257109">
    <property type="component" value="Unassembled WGS sequence"/>
</dbReference>
<feature type="domain" description="RNase H type-1" evidence="1">
    <location>
        <begin position="68"/>
        <end position="134"/>
    </location>
</feature>
<dbReference type="PANTHER" id="PTHR48475:SF2">
    <property type="entry name" value="RIBONUCLEASE H"/>
    <property type="match status" value="1"/>
</dbReference>
<evidence type="ECO:0000259" key="1">
    <source>
        <dbReference type="Pfam" id="PF13456"/>
    </source>
</evidence>
<dbReference type="SUPFAM" id="SSF53098">
    <property type="entry name" value="Ribonuclease H-like"/>
    <property type="match status" value="1"/>
</dbReference>